<feature type="compositionally biased region" description="Basic residues" evidence="1">
    <location>
        <begin position="281"/>
        <end position="296"/>
    </location>
</feature>
<dbReference type="Proteomes" id="UP000803844">
    <property type="component" value="Unassembled WGS sequence"/>
</dbReference>
<feature type="signal peptide" evidence="2">
    <location>
        <begin position="1"/>
        <end position="21"/>
    </location>
</feature>
<dbReference type="RefSeq" id="XP_040777645.1">
    <property type="nucleotide sequence ID" value="XM_040925934.1"/>
</dbReference>
<keyword evidence="2" id="KW-0732">Signal</keyword>
<dbReference type="Pfam" id="PF19287">
    <property type="entry name" value="DUF5910"/>
    <property type="match status" value="1"/>
</dbReference>
<name>A0A9P5CPP0_CRYP1</name>
<organism evidence="3 4">
    <name type="scientific">Cryphonectria parasitica (strain ATCC 38755 / EP155)</name>
    <dbReference type="NCBI Taxonomy" id="660469"/>
    <lineage>
        <taxon>Eukaryota</taxon>
        <taxon>Fungi</taxon>
        <taxon>Dikarya</taxon>
        <taxon>Ascomycota</taxon>
        <taxon>Pezizomycotina</taxon>
        <taxon>Sordariomycetes</taxon>
        <taxon>Sordariomycetidae</taxon>
        <taxon>Diaporthales</taxon>
        <taxon>Cryphonectriaceae</taxon>
        <taxon>Cryphonectria-Endothia species complex</taxon>
        <taxon>Cryphonectria</taxon>
    </lineage>
</organism>
<proteinExistence type="predicted"/>
<reference evidence="3" key="1">
    <citation type="journal article" date="2020" name="Phytopathology">
        <title>Genome sequence of the chestnut blight fungus Cryphonectria parasitica EP155: A fundamental resource for an archetypical invasive plant pathogen.</title>
        <authorList>
            <person name="Crouch J.A."/>
            <person name="Dawe A."/>
            <person name="Aerts A."/>
            <person name="Barry K."/>
            <person name="Churchill A.C.L."/>
            <person name="Grimwood J."/>
            <person name="Hillman B."/>
            <person name="Milgroom M.G."/>
            <person name="Pangilinan J."/>
            <person name="Smith M."/>
            <person name="Salamov A."/>
            <person name="Schmutz J."/>
            <person name="Yadav J."/>
            <person name="Grigoriev I.V."/>
            <person name="Nuss D."/>
        </authorList>
    </citation>
    <scope>NUCLEOTIDE SEQUENCE</scope>
    <source>
        <strain evidence="3">EP155</strain>
    </source>
</reference>
<dbReference type="InterPro" id="IPR045564">
    <property type="entry name" value="DUF5910"/>
</dbReference>
<feature type="compositionally biased region" description="Low complexity" evidence="1">
    <location>
        <begin position="229"/>
        <end position="280"/>
    </location>
</feature>
<keyword evidence="4" id="KW-1185">Reference proteome</keyword>
<dbReference type="EMBL" id="MU032346">
    <property type="protein sequence ID" value="KAF3766684.1"/>
    <property type="molecule type" value="Genomic_DNA"/>
</dbReference>
<dbReference type="AlphaFoldDB" id="A0A9P5CPP0"/>
<dbReference type="OrthoDB" id="4865290at2759"/>
<sequence length="296" mass="31501">MHATLTNILAIALALAGSVQPSVIRLEQRAPFYFGWHATTQAKAEQMQKAGTMLYLGNSQKTNQLGPGVYLSEKLGAWSGEVVCLFAADESKVAAAEKVKYPAKNRAGKNIQWDWTNYEGKKQGKYIQEYFQDVGADMATSLRLSDWDNGIQLKVPEAMCGTANPLEITIVECAPYADKDSMKNKDVVVDFKSWPGWKGWLASEPVPAADEAEACKLDARGNTSGSGCSSSQTSSSTSAAPSTTSPSSTSAASSTKATSSTKVSTSTKATSTTKVSTSSKAIKKTTSSKKPKRTPA</sequence>
<evidence type="ECO:0000313" key="4">
    <source>
        <dbReference type="Proteomes" id="UP000803844"/>
    </source>
</evidence>
<comment type="caution">
    <text evidence="3">The sequence shown here is derived from an EMBL/GenBank/DDBJ whole genome shotgun (WGS) entry which is preliminary data.</text>
</comment>
<feature type="region of interest" description="Disordered" evidence="1">
    <location>
        <begin position="220"/>
        <end position="296"/>
    </location>
</feature>
<dbReference type="GeneID" id="63843063"/>
<gene>
    <name evidence="3" type="ORF">M406DRAFT_76140</name>
</gene>
<protein>
    <submittedName>
        <fullName evidence="3">Uncharacterized protein</fullName>
    </submittedName>
</protein>
<evidence type="ECO:0000313" key="3">
    <source>
        <dbReference type="EMBL" id="KAF3766684.1"/>
    </source>
</evidence>
<evidence type="ECO:0000256" key="1">
    <source>
        <dbReference type="SAM" id="MobiDB-lite"/>
    </source>
</evidence>
<evidence type="ECO:0000256" key="2">
    <source>
        <dbReference type="SAM" id="SignalP"/>
    </source>
</evidence>
<feature type="chain" id="PRO_5040191302" evidence="2">
    <location>
        <begin position="22"/>
        <end position="296"/>
    </location>
</feature>
<accession>A0A9P5CPP0</accession>